<protein>
    <submittedName>
        <fullName evidence="2">Uncharacterized protein</fullName>
    </submittedName>
</protein>
<accession>A0A401TKC7</accession>
<sequence>MGSGTESDSDEPVPELEDLDTKQSVAQQVLLAATAQIDEGPISKSQKLRNEKKTWKAMTNPMLHQVTGITRVSVRKSKNTLSSQNHKSTTALCQVNYNAFAKLRLKVYLSELRVLLQGELVNKIQAPTQSLTVQEEREEEEVVETSVVVKDIELATSQTNVARGKAV</sequence>
<evidence type="ECO:0000256" key="1">
    <source>
        <dbReference type="SAM" id="MobiDB-lite"/>
    </source>
</evidence>
<feature type="region of interest" description="Disordered" evidence="1">
    <location>
        <begin position="1"/>
        <end position="21"/>
    </location>
</feature>
<dbReference type="OMA" id="TQHAQMS"/>
<organism evidence="2 3">
    <name type="scientific">Chiloscyllium punctatum</name>
    <name type="common">Brownbanded bambooshark</name>
    <name type="synonym">Hemiscyllium punctatum</name>
    <dbReference type="NCBI Taxonomy" id="137246"/>
    <lineage>
        <taxon>Eukaryota</taxon>
        <taxon>Metazoa</taxon>
        <taxon>Chordata</taxon>
        <taxon>Craniata</taxon>
        <taxon>Vertebrata</taxon>
        <taxon>Chondrichthyes</taxon>
        <taxon>Elasmobranchii</taxon>
        <taxon>Galeomorphii</taxon>
        <taxon>Galeoidea</taxon>
        <taxon>Orectolobiformes</taxon>
        <taxon>Hemiscylliidae</taxon>
        <taxon>Chiloscyllium</taxon>
    </lineage>
</organism>
<reference evidence="2 3" key="1">
    <citation type="journal article" date="2018" name="Nat. Ecol. Evol.">
        <title>Shark genomes provide insights into elasmobranch evolution and the origin of vertebrates.</title>
        <authorList>
            <person name="Hara Y"/>
            <person name="Yamaguchi K"/>
            <person name="Onimaru K"/>
            <person name="Kadota M"/>
            <person name="Koyanagi M"/>
            <person name="Keeley SD"/>
            <person name="Tatsumi K"/>
            <person name="Tanaka K"/>
            <person name="Motone F"/>
            <person name="Kageyama Y"/>
            <person name="Nozu R"/>
            <person name="Adachi N"/>
            <person name="Nishimura O"/>
            <person name="Nakagawa R"/>
            <person name="Tanegashima C"/>
            <person name="Kiyatake I"/>
            <person name="Matsumoto R"/>
            <person name="Murakumo K"/>
            <person name="Nishida K"/>
            <person name="Terakita A"/>
            <person name="Kuratani S"/>
            <person name="Sato K"/>
            <person name="Hyodo S Kuraku.S."/>
        </authorList>
    </citation>
    <scope>NUCLEOTIDE SEQUENCE [LARGE SCALE GENOMIC DNA]</scope>
</reference>
<evidence type="ECO:0000313" key="2">
    <source>
        <dbReference type="EMBL" id="GCC43095.1"/>
    </source>
</evidence>
<dbReference type="PANTHER" id="PTHR21713">
    <property type="entry name" value="NASCENT POLYPEPTIDE ASSOCIATED COMPLEX ALPHA SUBUNIT-RELATED"/>
    <property type="match status" value="1"/>
</dbReference>
<dbReference type="OrthoDB" id="3169036at2759"/>
<comment type="caution">
    <text evidence="2">The sequence shown here is derived from an EMBL/GenBank/DDBJ whole genome shotgun (WGS) entry which is preliminary data.</text>
</comment>
<keyword evidence="3" id="KW-1185">Reference proteome</keyword>
<feature type="compositionally biased region" description="Acidic residues" evidence="1">
    <location>
        <begin position="7"/>
        <end position="18"/>
    </location>
</feature>
<evidence type="ECO:0000313" key="3">
    <source>
        <dbReference type="Proteomes" id="UP000287033"/>
    </source>
</evidence>
<dbReference type="STRING" id="137246.A0A401TKC7"/>
<dbReference type="EMBL" id="BEZZ01095736">
    <property type="protein sequence ID" value="GCC43095.1"/>
    <property type="molecule type" value="Genomic_DNA"/>
</dbReference>
<dbReference type="GO" id="GO:0005854">
    <property type="term" value="C:nascent polypeptide-associated complex"/>
    <property type="evidence" value="ECO:0007669"/>
    <property type="project" value="InterPro"/>
</dbReference>
<proteinExistence type="predicted"/>
<gene>
    <name evidence="2" type="ORF">chiPu_0027126</name>
</gene>
<dbReference type="AlphaFoldDB" id="A0A401TKC7"/>
<name>A0A401TKC7_CHIPU</name>
<dbReference type="Proteomes" id="UP000287033">
    <property type="component" value="Unassembled WGS sequence"/>
</dbReference>
<dbReference type="InterPro" id="IPR016641">
    <property type="entry name" value="EGD2/NACA0like"/>
</dbReference>